<dbReference type="InterPro" id="IPR003663">
    <property type="entry name" value="Sugar/inositol_transpt"/>
</dbReference>
<sequence length="498" mass="55829">MYKLRSGIEQPTISSYNFSILFEKMKHQQLKCHLKLLFCSTMICFTQFLIGCSYSFSSTLLAELREPSSTIHLTIEEESWITSITVLICPIGLLMIGILTDKFGRRKTIQIVYIPMALSWLIITFANSYTTILIGKIILGIPFGVSTCMFLYISEITPANLRPLYITLVTMTVGLGMMVECILAMFFHWQIISGIMFLTSVANFCTLFMVPEPPMWLRSKGRTAEADEVDRWLDLGHVTGTPATAAPATAVDTADVPDTATVDCDKKTAVAPAPYWSLFLRRSVWMPTAITLTFFVCQQGSGVYVLLFYSMDVLRDCRVPWDSNTVSLFLSVARLMGGVGFASMHRVSRRKLVMISGGCMAVSLLVVVAYMSAFTGVQDPPFAMTLIVAFIMFMFFALLAILPMPWILCGEVFPMEVKGVMNGVVQTCGYVMWFVICKIYPSMISNLGVEIVWSIFAFFCILNVLFAIFIMPETKGKTLAEVLQYFEPQKQVKKINFP</sequence>
<dbReference type="Proteomes" id="UP000478052">
    <property type="component" value="Unassembled WGS sequence"/>
</dbReference>
<evidence type="ECO:0000256" key="1">
    <source>
        <dbReference type="ARBA" id="ARBA00004141"/>
    </source>
</evidence>
<dbReference type="PRINTS" id="PR00171">
    <property type="entry name" value="SUGRTRNSPORT"/>
</dbReference>
<evidence type="ECO:0000256" key="4">
    <source>
        <dbReference type="ARBA" id="ARBA00023136"/>
    </source>
</evidence>
<feature type="transmembrane region" description="Helical" evidence="5">
    <location>
        <begin position="34"/>
        <end position="56"/>
    </location>
</feature>
<feature type="transmembrane region" description="Helical" evidence="5">
    <location>
        <begin position="133"/>
        <end position="153"/>
    </location>
</feature>
<dbReference type="GO" id="GO:0022857">
    <property type="term" value="F:transmembrane transporter activity"/>
    <property type="evidence" value="ECO:0007669"/>
    <property type="project" value="InterPro"/>
</dbReference>
<dbReference type="Gene3D" id="1.20.1250.20">
    <property type="entry name" value="MFS general substrate transporter like domains"/>
    <property type="match status" value="1"/>
</dbReference>
<feature type="transmembrane region" description="Helical" evidence="5">
    <location>
        <begin position="284"/>
        <end position="306"/>
    </location>
</feature>
<dbReference type="EMBL" id="VUJU01000325">
    <property type="protein sequence ID" value="KAF0771180.1"/>
    <property type="molecule type" value="Genomic_DNA"/>
</dbReference>
<evidence type="ECO:0000313" key="7">
    <source>
        <dbReference type="EMBL" id="KAF0771180.1"/>
    </source>
</evidence>
<feature type="transmembrane region" description="Helical" evidence="5">
    <location>
        <begin position="80"/>
        <end position="99"/>
    </location>
</feature>
<feature type="transmembrane region" description="Helical" evidence="5">
    <location>
        <begin position="326"/>
        <end position="345"/>
    </location>
</feature>
<dbReference type="InterPro" id="IPR005828">
    <property type="entry name" value="MFS_sugar_transport-like"/>
</dbReference>
<keyword evidence="4 5" id="KW-0472">Membrane</keyword>
<feature type="transmembrane region" description="Helical" evidence="5">
    <location>
        <begin position="165"/>
        <end position="185"/>
    </location>
</feature>
<dbReference type="InterPro" id="IPR020846">
    <property type="entry name" value="MFS_dom"/>
</dbReference>
<keyword evidence="8" id="KW-1185">Reference proteome</keyword>
<dbReference type="PANTHER" id="PTHR48021">
    <property type="match status" value="1"/>
</dbReference>
<comment type="caution">
    <text evidence="7">The sequence shown here is derived from an EMBL/GenBank/DDBJ whole genome shotgun (WGS) entry which is preliminary data.</text>
</comment>
<gene>
    <name evidence="7" type="ORF">FWK35_00011290</name>
</gene>
<keyword evidence="2 5" id="KW-0812">Transmembrane</keyword>
<feature type="transmembrane region" description="Helical" evidence="5">
    <location>
        <begin position="447"/>
        <end position="470"/>
    </location>
</feature>
<feature type="transmembrane region" description="Helical" evidence="5">
    <location>
        <begin position="352"/>
        <end position="371"/>
    </location>
</feature>
<accession>A0A6G0ZIW1</accession>
<dbReference type="PROSITE" id="PS50850">
    <property type="entry name" value="MFS"/>
    <property type="match status" value="1"/>
</dbReference>
<feature type="transmembrane region" description="Helical" evidence="5">
    <location>
        <begin position="420"/>
        <end position="441"/>
    </location>
</feature>
<feature type="transmembrane region" description="Helical" evidence="5">
    <location>
        <begin position="111"/>
        <end position="127"/>
    </location>
</feature>
<dbReference type="GO" id="GO:0016020">
    <property type="term" value="C:membrane"/>
    <property type="evidence" value="ECO:0007669"/>
    <property type="project" value="UniProtKB-SubCell"/>
</dbReference>
<feature type="transmembrane region" description="Helical" evidence="5">
    <location>
        <begin position="191"/>
        <end position="210"/>
    </location>
</feature>
<dbReference type="InterPro" id="IPR036259">
    <property type="entry name" value="MFS_trans_sf"/>
</dbReference>
<evidence type="ECO:0000256" key="5">
    <source>
        <dbReference type="SAM" id="Phobius"/>
    </source>
</evidence>
<protein>
    <submittedName>
        <fullName evidence="7">Facilitated trehalose transporter Tret1-like isoform X1</fullName>
    </submittedName>
</protein>
<reference evidence="7 8" key="1">
    <citation type="submission" date="2019-08" db="EMBL/GenBank/DDBJ databases">
        <title>Whole genome of Aphis craccivora.</title>
        <authorList>
            <person name="Voronova N.V."/>
            <person name="Shulinski R.S."/>
            <person name="Bandarenka Y.V."/>
            <person name="Zhorov D.G."/>
            <person name="Warner D."/>
        </authorList>
    </citation>
    <scope>NUCLEOTIDE SEQUENCE [LARGE SCALE GENOMIC DNA]</scope>
    <source>
        <strain evidence="7">180601</strain>
        <tissue evidence="7">Whole Body</tissue>
    </source>
</reference>
<dbReference type="PANTHER" id="PTHR48021:SF32">
    <property type="entry name" value="FACILITATED TREHALOSE TRANSPORTER TRET1-2 HOMOLOG-LIKE PROTEIN"/>
    <property type="match status" value="1"/>
</dbReference>
<name>A0A6G0ZIW1_APHCR</name>
<proteinExistence type="predicted"/>
<dbReference type="Pfam" id="PF00083">
    <property type="entry name" value="Sugar_tr"/>
    <property type="match status" value="1"/>
</dbReference>
<feature type="domain" description="Major facilitator superfamily (MFS) profile" evidence="6">
    <location>
        <begin position="39"/>
        <end position="475"/>
    </location>
</feature>
<evidence type="ECO:0000256" key="3">
    <source>
        <dbReference type="ARBA" id="ARBA00022989"/>
    </source>
</evidence>
<evidence type="ECO:0000313" key="8">
    <source>
        <dbReference type="Proteomes" id="UP000478052"/>
    </source>
</evidence>
<evidence type="ECO:0000256" key="2">
    <source>
        <dbReference type="ARBA" id="ARBA00022692"/>
    </source>
</evidence>
<evidence type="ECO:0000259" key="6">
    <source>
        <dbReference type="PROSITE" id="PS50850"/>
    </source>
</evidence>
<feature type="transmembrane region" description="Helical" evidence="5">
    <location>
        <begin position="383"/>
        <end position="408"/>
    </location>
</feature>
<dbReference type="SUPFAM" id="SSF103473">
    <property type="entry name" value="MFS general substrate transporter"/>
    <property type="match status" value="1"/>
</dbReference>
<organism evidence="7 8">
    <name type="scientific">Aphis craccivora</name>
    <name type="common">Cowpea aphid</name>
    <dbReference type="NCBI Taxonomy" id="307492"/>
    <lineage>
        <taxon>Eukaryota</taxon>
        <taxon>Metazoa</taxon>
        <taxon>Ecdysozoa</taxon>
        <taxon>Arthropoda</taxon>
        <taxon>Hexapoda</taxon>
        <taxon>Insecta</taxon>
        <taxon>Pterygota</taxon>
        <taxon>Neoptera</taxon>
        <taxon>Paraneoptera</taxon>
        <taxon>Hemiptera</taxon>
        <taxon>Sternorrhyncha</taxon>
        <taxon>Aphidomorpha</taxon>
        <taxon>Aphidoidea</taxon>
        <taxon>Aphididae</taxon>
        <taxon>Aphidini</taxon>
        <taxon>Aphis</taxon>
        <taxon>Aphis</taxon>
    </lineage>
</organism>
<keyword evidence="3 5" id="KW-1133">Transmembrane helix</keyword>
<dbReference type="AlphaFoldDB" id="A0A6G0ZIW1"/>
<dbReference type="InterPro" id="IPR050549">
    <property type="entry name" value="MFS_Trehalose_Transporter"/>
</dbReference>
<comment type="subcellular location">
    <subcellularLocation>
        <location evidence="1">Membrane</location>
        <topology evidence="1">Multi-pass membrane protein</topology>
    </subcellularLocation>
</comment>
<dbReference type="OrthoDB" id="6612291at2759"/>